<feature type="domain" description="PAZ" evidence="2">
    <location>
        <begin position="354"/>
        <end position="452"/>
    </location>
</feature>
<dbReference type="GeneID" id="39577997"/>
<dbReference type="InterPro" id="IPR012337">
    <property type="entry name" value="RNaseH-like_sf"/>
</dbReference>
<accession>A0A3N2PML1</accession>
<dbReference type="InterPro" id="IPR032474">
    <property type="entry name" value="Argonaute_N"/>
</dbReference>
<protein>
    <submittedName>
        <fullName evidence="4">Argonaute</fullName>
    </submittedName>
</protein>
<dbReference type="InterPro" id="IPR014811">
    <property type="entry name" value="ArgoL1"/>
</dbReference>
<reference evidence="4 5" key="1">
    <citation type="journal article" date="2018" name="Mol. Ecol.">
        <title>The obligate alkalophilic soda-lake fungus Sodiomyces alkalinus has shifted to a protein diet.</title>
        <authorList>
            <person name="Grum-Grzhimaylo A.A."/>
            <person name="Falkoski D.L."/>
            <person name="van den Heuvel J."/>
            <person name="Valero-Jimenez C.A."/>
            <person name="Min B."/>
            <person name="Choi I.G."/>
            <person name="Lipzen A."/>
            <person name="Daum C.G."/>
            <person name="Aanen D.K."/>
            <person name="Tsang A."/>
            <person name="Henrissat B."/>
            <person name="Bilanenko E.N."/>
            <person name="de Vries R.P."/>
            <person name="van Kan J.A.L."/>
            <person name="Grigoriev I.V."/>
            <person name="Debets A.J.M."/>
        </authorList>
    </citation>
    <scope>NUCLEOTIDE SEQUENCE [LARGE SCALE GENOMIC DNA]</scope>
    <source>
        <strain evidence="4 5">F11</strain>
    </source>
</reference>
<evidence type="ECO:0000313" key="5">
    <source>
        <dbReference type="Proteomes" id="UP000272025"/>
    </source>
</evidence>
<keyword evidence="5" id="KW-1185">Reference proteome</keyword>
<name>A0A3N2PML1_SODAK</name>
<dbReference type="InterPro" id="IPR036397">
    <property type="entry name" value="RNaseH_sf"/>
</dbReference>
<dbReference type="Gene3D" id="3.30.420.10">
    <property type="entry name" value="Ribonuclease H-like superfamily/Ribonuclease H"/>
    <property type="match status" value="1"/>
</dbReference>
<dbReference type="Pfam" id="PF16486">
    <property type="entry name" value="ArgoN"/>
    <property type="match status" value="1"/>
</dbReference>
<dbReference type="InterPro" id="IPR036085">
    <property type="entry name" value="PAZ_dom_sf"/>
</dbReference>
<dbReference type="SMART" id="SM00950">
    <property type="entry name" value="Piwi"/>
    <property type="match status" value="1"/>
</dbReference>
<evidence type="ECO:0000256" key="1">
    <source>
        <dbReference type="SAM" id="MobiDB-lite"/>
    </source>
</evidence>
<feature type="compositionally biased region" description="Gly residues" evidence="1">
    <location>
        <begin position="1"/>
        <end position="11"/>
    </location>
</feature>
<dbReference type="SUPFAM" id="SSF53098">
    <property type="entry name" value="Ribonuclease H-like"/>
    <property type="match status" value="1"/>
</dbReference>
<sequence>MSFGSSQGGRQGAPPGPAGPSQPVSGSAQALVPQSGQAGYSTPLGYDPARTSTEDKGNTRLDLPLEAYITAERLRNAGIQAFARRPKTTPIGKPVDLEVNQFRVNSWNDQARAYQFDVSITPAPLKLGPVFKKCWNHPDVKAALAKYNTLWLYDGKKLAWSSCPIQRGEERIRVDLDKDLPPRADGKPRRTDNEFYFVIRQTAEINLAVLEAYLKGQCDWNSKVLECMNFLDHLVRQWPSENLVSIKRSFYPTQSGQQVVRELSSCVWLIKGVYASVRMNQSVVKGIGRGLGLNVDVANTAFWASNKPMPDLIREYLAMVDPKLRGKSMDDLVSELRPVPVKVKDGRVLHSMSHAFKLLRRLSKLQFTVRHRAKEQNERQYRILTFEFAEKYREEGATARNVMIPNRDGNGTISILEYFKKQYGYNIKCPDFPLILTSKAGLFPIDVCNVSPMQRFPFKLGPDETRKMIEHTATLPNQRRQDIMTGKRMLNWPEDPFLRQYGIKFDENMAKTTGRLLDPPVVQFANGQADPKFEGRWDLRGKKFLEPNAIALSSWGFMILERSATPEHTRQFAMGFKKKYMEHGGKITSDPIIITSQGHEPNVAEAVKNGINEIRRQTNQAVQILFCILKWSNSGNYERLKKSADCRFGVLTQVILSKHVPMNKDQYHSNVAMKVNAKLGGTTSFVPKINRAKPKDPSPPFFSVPTMIIGVDVTHGTPGVPNVPSMAAMTMSMDKYACRYAAAVQTNGFRVELLAPTTTQEFLGKLLPMWQKKANMAAPHHIIYFRDGVSEGQFAQVLETEIAVIKDWFRTELKKFNAPMPKFTVIVATKRHHIRFFPRQGQGDRNGNPRPGTLLETEVCHPFYWDFYLCAHSAIKGTSRPVHYTVLLDESGMNPATLQMMIYQHSYQYMRSTTPVSLHPAIYYADLACGRARTHETIATSEGYRSGPKAAEVAIDVAAFEASLSNAKIGTDSLPLLPMGGEEALEINKKFFPTTMWYI</sequence>
<dbReference type="SMART" id="SM01163">
    <property type="entry name" value="DUF1785"/>
    <property type="match status" value="1"/>
</dbReference>
<dbReference type="PROSITE" id="PS50821">
    <property type="entry name" value="PAZ"/>
    <property type="match status" value="1"/>
</dbReference>
<dbReference type="InterPro" id="IPR045246">
    <property type="entry name" value="Piwi_ago-like"/>
</dbReference>
<evidence type="ECO:0000313" key="4">
    <source>
        <dbReference type="EMBL" id="ROT35771.1"/>
    </source>
</evidence>
<dbReference type="CDD" id="cd04657">
    <property type="entry name" value="Piwi_ago-like"/>
    <property type="match status" value="1"/>
</dbReference>
<dbReference type="CDD" id="cd02846">
    <property type="entry name" value="PAZ_argonaute_like"/>
    <property type="match status" value="1"/>
</dbReference>
<dbReference type="EMBL" id="ML119060">
    <property type="protein sequence ID" value="ROT35771.1"/>
    <property type="molecule type" value="Genomic_DNA"/>
</dbReference>
<dbReference type="Pfam" id="PF16488">
    <property type="entry name" value="ArgoL2"/>
    <property type="match status" value="1"/>
</dbReference>
<dbReference type="Gene3D" id="2.170.260.10">
    <property type="entry name" value="paz domain"/>
    <property type="match status" value="1"/>
</dbReference>
<dbReference type="InterPro" id="IPR032473">
    <property type="entry name" value="Argonaute_Mid_dom"/>
</dbReference>
<dbReference type="Pfam" id="PF08699">
    <property type="entry name" value="ArgoL1"/>
    <property type="match status" value="1"/>
</dbReference>
<dbReference type="AlphaFoldDB" id="A0A3N2PML1"/>
<dbReference type="GO" id="GO:0003723">
    <property type="term" value="F:RNA binding"/>
    <property type="evidence" value="ECO:0007669"/>
    <property type="project" value="InterPro"/>
</dbReference>
<dbReference type="SUPFAM" id="SSF101690">
    <property type="entry name" value="PAZ domain"/>
    <property type="match status" value="1"/>
</dbReference>
<dbReference type="PROSITE" id="PS50822">
    <property type="entry name" value="PIWI"/>
    <property type="match status" value="1"/>
</dbReference>
<dbReference type="STRING" id="1314773.A0A3N2PML1"/>
<dbReference type="InterPro" id="IPR032472">
    <property type="entry name" value="ArgoL2"/>
</dbReference>
<dbReference type="InterPro" id="IPR003165">
    <property type="entry name" value="Piwi"/>
</dbReference>
<evidence type="ECO:0000259" key="2">
    <source>
        <dbReference type="PROSITE" id="PS50821"/>
    </source>
</evidence>
<dbReference type="PANTHER" id="PTHR22891">
    <property type="entry name" value="EUKARYOTIC TRANSLATION INITIATION FACTOR 2C"/>
    <property type="match status" value="1"/>
</dbReference>
<dbReference type="RefSeq" id="XP_028463577.1">
    <property type="nucleotide sequence ID" value="XM_028609519.1"/>
</dbReference>
<dbReference type="Gene3D" id="3.40.50.2300">
    <property type="match status" value="1"/>
</dbReference>
<organism evidence="4 5">
    <name type="scientific">Sodiomyces alkalinus (strain CBS 110278 / VKM F-3762 / F11)</name>
    <name type="common">Alkaliphilic filamentous fungus</name>
    <dbReference type="NCBI Taxonomy" id="1314773"/>
    <lineage>
        <taxon>Eukaryota</taxon>
        <taxon>Fungi</taxon>
        <taxon>Dikarya</taxon>
        <taxon>Ascomycota</taxon>
        <taxon>Pezizomycotina</taxon>
        <taxon>Sordariomycetes</taxon>
        <taxon>Hypocreomycetidae</taxon>
        <taxon>Glomerellales</taxon>
        <taxon>Plectosphaerellaceae</taxon>
        <taxon>Sodiomyces</taxon>
    </lineage>
</organism>
<dbReference type="Pfam" id="PF16487">
    <property type="entry name" value="ArgoMid"/>
    <property type="match status" value="1"/>
</dbReference>
<proteinExistence type="predicted"/>
<dbReference type="Pfam" id="PF02171">
    <property type="entry name" value="Piwi"/>
    <property type="match status" value="1"/>
</dbReference>
<dbReference type="Pfam" id="PF02170">
    <property type="entry name" value="PAZ"/>
    <property type="match status" value="1"/>
</dbReference>
<dbReference type="Proteomes" id="UP000272025">
    <property type="component" value="Unassembled WGS sequence"/>
</dbReference>
<evidence type="ECO:0000259" key="3">
    <source>
        <dbReference type="PROSITE" id="PS50822"/>
    </source>
</evidence>
<feature type="region of interest" description="Disordered" evidence="1">
    <location>
        <begin position="1"/>
        <end position="58"/>
    </location>
</feature>
<dbReference type="InterPro" id="IPR003100">
    <property type="entry name" value="PAZ_dom"/>
</dbReference>
<feature type="domain" description="Piwi" evidence="3">
    <location>
        <begin position="624"/>
        <end position="937"/>
    </location>
</feature>
<dbReference type="OrthoDB" id="10252740at2759"/>
<gene>
    <name evidence="4" type="ORF">SODALDRAFT_320282</name>
</gene>